<dbReference type="GO" id="GO:0016020">
    <property type="term" value="C:membrane"/>
    <property type="evidence" value="ECO:0007669"/>
    <property type="project" value="UniProtKB-SubCell"/>
</dbReference>
<dbReference type="Pfam" id="PF13564">
    <property type="entry name" value="DoxX_2"/>
    <property type="match status" value="1"/>
</dbReference>
<keyword evidence="2 5" id="KW-0812">Transmembrane</keyword>
<organism evidence="6 7">
    <name type="scientific">Amycolatopsis pithecellobii</name>
    <dbReference type="NCBI Taxonomy" id="664692"/>
    <lineage>
        <taxon>Bacteria</taxon>
        <taxon>Bacillati</taxon>
        <taxon>Actinomycetota</taxon>
        <taxon>Actinomycetes</taxon>
        <taxon>Pseudonocardiales</taxon>
        <taxon>Pseudonocardiaceae</taxon>
        <taxon>Amycolatopsis</taxon>
    </lineage>
</organism>
<reference evidence="6 7" key="1">
    <citation type="submission" date="2019-11" db="EMBL/GenBank/DDBJ databases">
        <title>Draft genome of Amycolatopsis RM579.</title>
        <authorList>
            <person name="Duangmal K."/>
            <person name="Mingma R."/>
        </authorList>
    </citation>
    <scope>NUCLEOTIDE SEQUENCE [LARGE SCALE GENOMIC DNA]</scope>
    <source>
        <strain evidence="6 7">RM579</strain>
    </source>
</reference>
<dbReference type="AlphaFoldDB" id="A0A6N7Z1Q4"/>
<feature type="transmembrane region" description="Helical" evidence="5">
    <location>
        <begin position="6"/>
        <end position="26"/>
    </location>
</feature>
<feature type="transmembrane region" description="Helical" evidence="5">
    <location>
        <begin position="72"/>
        <end position="92"/>
    </location>
</feature>
<comment type="caution">
    <text evidence="6">The sequence shown here is derived from an EMBL/GenBank/DDBJ whole genome shotgun (WGS) entry which is preliminary data.</text>
</comment>
<evidence type="ECO:0000256" key="4">
    <source>
        <dbReference type="ARBA" id="ARBA00023136"/>
    </source>
</evidence>
<sequence length="123" mass="12970">MNIALWVIAALVAAAFLFSGFFKLALPHEKYVAAQDWAENVPRWAPNVIGTLEVLGAIGVILPAVLDVAPALVPLAATGLALVMIGAVVMHLQRREFPALAPSGVLLILAAVVAWGRFGPYAF</sequence>
<dbReference type="EMBL" id="WMBA01000007">
    <property type="protein sequence ID" value="MTD53811.1"/>
    <property type="molecule type" value="Genomic_DNA"/>
</dbReference>
<evidence type="ECO:0000256" key="3">
    <source>
        <dbReference type="ARBA" id="ARBA00022989"/>
    </source>
</evidence>
<evidence type="ECO:0000256" key="2">
    <source>
        <dbReference type="ARBA" id="ARBA00022692"/>
    </source>
</evidence>
<evidence type="ECO:0000256" key="5">
    <source>
        <dbReference type="SAM" id="Phobius"/>
    </source>
</evidence>
<feature type="transmembrane region" description="Helical" evidence="5">
    <location>
        <begin position="47"/>
        <end position="66"/>
    </location>
</feature>
<name>A0A6N7Z1Q4_9PSEU</name>
<comment type="subcellular location">
    <subcellularLocation>
        <location evidence="1">Membrane</location>
        <topology evidence="1">Multi-pass membrane protein</topology>
    </subcellularLocation>
</comment>
<feature type="transmembrane region" description="Helical" evidence="5">
    <location>
        <begin position="99"/>
        <end position="118"/>
    </location>
</feature>
<gene>
    <name evidence="6" type="ORF">GKO32_07410</name>
</gene>
<evidence type="ECO:0000313" key="7">
    <source>
        <dbReference type="Proteomes" id="UP000440096"/>
    </source>
</evidence>
<dbReference type="InterPro" id="IPR032808">
    <property type="entry name" value="DoxX"/>
</dbReference>
<evidence type="ECO:0000256" key="1">
    <source>
        <dbReference type="ARBA" id="ARBA00004141"/>
    </source>
</evidence>
<dbReference type="OrthoDB" id="3790625at2"/>
<keyword evidence="4 5" id="KW-0472">Membrane</keyword>
<evidence type="ECO:0000313" key="6">
    <source>
        <dbReference type="EMBL" id="MTD53811.1"/>
    </source>
</evidence>
<proteinExistence type="predicted"/>
<accession>A0A6N7Z1Q4</accession>
<keyword evidence="7" id="KW-1185">Reference proteome</keyword>
<protein>
    <submittedName>
        <fullName evidence="6">DoxX family protein</fullName>
    </submittedName>
</protein>
<dbReference type="Proteomes" id="UP000440096">
    <property type="component" value="Unassembled WGS sequence"/>
</dbReference>
<dbReference type="RefSeq" id="WP_154756028.1">
    <property type="nucleotide sequence ID" value="NZ_WMBA01000007.1"/>
</dbReference>
<keyword evidence="3 5" id="KW-1133">Transmembrane helix</keyword>